<dbReference type="PANTHER" id="PTHR23508:SF10">
    <property type="entry name" value="CARBOXYLIC ACID TRANSPORTER PROTEIN HOMOLOG"/>
    <property type="match status" value="1"/>
</dbReference>
<feature type="transmembrane region" description="Helical" evidence="5">
    <location>
        <begin position="104"/>
        <end position="127"/>
    </location>
</feature>
<dbReference type="RefSeq" id="WP_311035222.1">
    <property type="nucleotide sequence ID" value="NZ_CP117522.1"/>
</dbReference>
<dbReference type="PROSITE" id="PS00217">
    <property type="entry name" value="SUGAR_TRANSPORT_2"/>
    <property type="match status" value="1"/>
</dbReference>
<dbReference type="InterPro" id="IPR005829">
    <property type="entry name" value="Sugar_transporter_CS"/>
</dbReference>
<keyword evidence="2 5" id="KW-0812">Transmembrane</keyword>
<feature type="transmembrane region" description="Helical" evidence="5">
    <location>
        <begin position="70"/>
        <end position="92"/>
    </location>
</feature>
<feature type="transmembrane region" description="Helical" evidence="5">
    <location>
        <begin position="164"/>
        <end position="183"/>
    </location>
</feature>
<evidence type="ECO:0000259" key="6">
    <source>
        <dbReference type="PROSITE" id="PS50850"/>
    </source>
</evidence>
<dbReference type="InterPro" id="IPR020846">
    <property type="entry name" value="MFS_dom"/>
</dbReference>
<keyword evidence="4 5" id="KW-0472">Membrane</keyword>
<keyword evidence="3 5" id="KW-1133">Transmembrane helix</keyword>
<dbReference type="Pfam" id="PF07690">
    <property type="entry name" value="MFS_1"/>
    <property type="match status" value="1"/>
</dbReference>
<dbReference type="InterPro" id="IPR036259">
    <property type="entry name" value="MFS_trans_sf"/>
</dbReference>
<accession>A0ABY9UTT6</accession>
<gene>
    <name evidence="7" type="ORF">PS467_11780</name>
</gene>
<dbReference type="PANTHER" id="PTHR23508">
    <property type="entry name" value="CARBOXYLIC ACID TRANSPORTER PROTEIN HOMOLOG"/>
    <property type="match status" value="1"/>
</dbReference>
<feature type="transmembrane region" description="Helical" evidence="5">
    <location>
        <begin position="368"/>
        <end position="389"/>
    </location>
</feature>
<keyword evidence="8" id="KW-1185">Reference proteome</keyword>
<dbReference type="PROSITE" id="PS50850">
    <property type="entry name" value="MFS"/>
    <property type="match status" value="1"/>
</dbReference>
<feature type="transmembrane region" description="Helical" evidence="5">
    <location>
        <begin position="335"/>
        <end position="356"/>
    </location>
</feature>
<evidence type="ECO:0000256" key="2">
    <source>
        <dbReference type="ARBA" id="ARBA00022692"/>
    </source>
</evidence>
<name>A0ABY9UTT6_9ACTN</name>
<evidence type="ECO:0000313" key="7">
    <source>
        <dbReference type="EMBL" id="WNE95961.1"/>
    </source>
</evidence>
<organism evidence="7 8">
    <name type="scientific">Streptomyces luomodiensis</name>
    <dbReference type="NCBI Taxonomy" id="3026192"/>
    <lineage>
        <taxon>Bacteria</taxon>
        <taxon>Bacillati</taxon>
        <taxon>Actinomycetota</taxon>
        <taxon>Actinomycetes</taxon>
        <taxon>Kitasatosporales</taxon>
        <taxon>Streptomycetaceae</taxon>
        <taxon>Streptomyces</taxon>
    </lineage>
</organism>
<feature type="transmembrane region" description="Helical" evidence="5">
    <location>
        <begin position="312"/>
        <end position="329"/>
    </location>
</feature>
<feature type="transmembrane region" description="Helical" evidence="5">
    <location>
        <begin position="245"/>
        <end position="270"/>
    </location>
</feature>
<evidence type="ECO:0000256" key="1">
    <source>
        <dbReference type="ARBA" id="ARBA00004651"/>
    </source>
</evidence>
<reference evidence="7 8" key="1">
    <citation type="submission" date="2023-02" db="EMBL/GenBank/DDBJ databases">
        <title>Streptomyces sp. SCA4-21 with antifungal activity against Fusarium oxysporum f. sp. cubense, Streptomyces sp. SCA2-17 with antifungal activity against Fusarium oxysporum f. sp. cubense.</title>
        <authorList>
            <person name="Qi D."/>
        </authorList>
    </citation>
    <scope>NUCLEOTIDE SEQUENCE [LARGE SCALE GENOMIC DNA]</scope>
    <source>
        <strain evidence="7 8">SCA4-21</strain>
    </source>
</reference>
<feature type="domain" description="Major facilitator superfamily (MFS) profile" evidence="6">
    <location>
        <begin position="34"/>
        <end position="424"/>
    </location>
</feature>
<feature type="transmembrane region" description="Helical" evidence="5">
    <location>
        <begin position="401"/>
        <end position="420"/>
    </location>
</feature>
<dbReference type="InterPro" id="IPR011701">
    <property type="entry name" value="MFS"/>
</dbReference>
<evidence type="ECO:0000313" key="8">
    <source>
        <dbReference type="Proteomes" id="UP001305606"/>
    </source>
</evidence>
<dbReference type="SUPFAM" id="SSF103473">
    <property type="entry name" value="MFS general substrate transporter"/>
    <property type="match status" value="1"/>
</dbReference>
<feature type="transmembrane region" description="Helical" evidence="5">
    <location>
        <begin position="282"/>
        <end position="300"/>
    </location>
</feature>
<proteinExistence type="predicted"/>
<feature type="transmembrane region" description="Helical" evidence="5">
    <location>
        <begin position="133"/>
        <end position="152"/>
    </location>
</feature>
<evidence type="ECO:0000256" key="3">
    <source>
        <dbReference type="ARBA" id="ARBA00022989"/>
    </source>
</evidence>
<evidence type="ECO:0000256" key="4">
    <source>
        <dbReference type="ARBA" id="ARBA00023136"/>
    </source>
</evidence>
<sequence length="436" mass="45060">MTATGRATAPSGSASGTHDTVRWYRQVDATAWRALIAGGGAWLFEVFDVTLLSLTTPALLADFSTTKAQIGLIGTLQAVGMLVGGITGGAIADRVGRVKSLSRATAVYALFTGLAALAPSLGVFALLRLLAGLGLGATWSAGAALIAETWPAEHRGKSGALMQIGWPLGNLLGLGVATVVTASNGGDLHHGGWRILYAIGALPLLLALYIRVATPESPRWSRDHTSGSSRPRARTLLARGTRQPLLLGLVFVLVLQYMFWGVVSFLPTYLVEVDGLSMAKSLAFLLIQQAGVAVGIIAYLGVGDRWGRKPVFIAYLTVTVCGILLLISTRSHPAALVAGILAGTGVSGILAGIGPWTAELVHRSPIRATAMSVIYHGGRIGGAAAPYIIGTLAVGTTGFKIGLLTTALATVAAIVVMAFAPETKGRELTANAAVRT</sequence>
<feature type="transmembrane region" description="Helical" evidence="5">
    <location>
        <begin position="195"/>
        <end position="212"/>
    </location>
</feature>
<dbReference type="EMBL" id="CP117522">
    <property type="protein sequence ID" value="WNE95961.1"/>
    <property type="molecule type" value="Genomic_DNA"/>
</dbReference>
<protein>
    <submittedName>
        <fullName evidence="7">MFS transporter</fullName>
    </submittedName>
</protein>
<dbReference type="Proteomes" id="UP001305606">
    <property type="component" value="Chromosome"/>
</dbReference>
<dbReference type="Gene3D" id="1.20.1250.20">
    <property type="entry name" value="MFS general substrate transporter like domains"/>
    <property type="match status" value="2"/>
</dbReference>
<evidence type="ECO:0000256" key="5">
    <source>
        <dbReference type="SAM" id="Phobius"/>
    </source>
</evidence>
<comment type="subcellular location">
    <subcellularLocation>
        <location evidence="1">Cell membrane</location>
        <topology evidence="1">Multi-pass membrane protein</topology>
    </subcellularLocation>
</comment>